<evidence type="ECO:0000313" key="2">
    <source>
        <dbReference type="Proteomes" id="UP000185003"/>
    </source>
</evidence>
<reference evidence="1 2" key="1">
    <citation type="submission" date="2016-11" db="EMBL/GenBank/DDBJ databases">
        <authorList>
            <person name="Jaros S."/>
            <person name="Januszkiewicz K."/>
            <person name="Wedrychowicz H."/>
        </authorList>
    </citation>
    <scope>NUCLEOTIDE SEQUENCE [LARGE SCALE GENOMIC DNA]</scope>
    <source>
        <strain evidence="1 2">DSM 24787</strain>
    </source>
</reference>
<organism evidence="1 2">
    <name type="scientific">Chitinophaga niabensis</name>
    <dbReference type="NCBI Taxonomy" id="536979"/>
    <lineage>
        <taxon>Bacteria</taxon>
        <taxon>Pseudomonadati</taxon>
        <taxon>Bacteroidota</taxon>
        <taxon>Chitinophagia</taxon>
        <taxon>Chitinophagales</taxon>
        <taxon>Chitinophagaceae</taxon>
        <taxon>Chitinophaga</taxon>
    </lineage>
</organism>
<protein>
    <submittedName>
        <fullName evidence="1">Uncharacterized protein</fullName>
    </submittedName>
</protein>
<dbReference type="STRING" id="536979.SAMN04488055_0895"/>
<dbReference type="EMBL" id="FSRA01000001">
    <property type="protein sequence ID" value="SIN71752.1"/>
    <property type="molecule type" value="Genomic_DNA"/>
</dbReference>
<dbReference type="RefSeq" id="WP_143197333.1">
    <property type="nucleotide sequence ID" value="NZ_FSRA01000001.1"/>
</dbReference>
<proteinExistence type="predicted"/>
<keyword evidence="2" id="KW-1185">Reference proteome</keyword>
<sequence length="111" mass="12439">MRHFHASAVERRKYFKGAMSSHPMEAGWAGEAIFFLIIEELKGNDTRLNACVEISADGINWIKEGAVFPSIDQPGHYFCKVSHFGNWLRVNGEITGQDAEIKASVHLHLKA</sequence>
<accession>A0A1N6DLT3</accession>
<dbReference type="AlphaFoldDB" id="A0A1N6DLT3"/>
<evidence type="ECO:0000313" key="1">
    <source>
        <dbReference type="EMBL" id="SIN71752.1"/>
    </source>
</evidence>
<name>A0A1N6DLT3_9BACT</name>
<dbReference type="Proteomes" id="UP000185003">
    <property type="component" value="Unassembled WGS sequence"/>
</dbReference>
<dbReference type="OrthoDB" id="1030389at2"/>
<gene>
    <name evidence="1" type="ORF">SAMN04488055_0895</name>
</gene>